<feature type="domain" description="N-acetyltransferase" evidence="3">
    <location>
        <begin position="1"/>
        <end position="152"/>
    </location>
</feature>
<sequence>MIRPVKIEDAQAIATIYNYYILHSIATFEEEVVDAEAIKKRILAVTAKYSWIVFEDDGEIIGYAYGSEWRSRFSYRHTVESTVYLNHKTSKKGVGTLLYKELIKQLTRKNFHVILGCISLPNEASEKFHEKLGFKKIAHFHEVGYKFNRWIDVGFWELIVNN</sequence>
<keyword evidence="2" id="KW-0012">Acyltransferase</keyword>
<dbReference type="CDD" id="cd04301">
    <property type="entry name" value="NAT_SF"/>
    <property type="match status" value="1"/>
</dbReference>
<proteinExistence type="predicted"/>
<dbReference type="RefSeq" id="WP_089380622.1">
    <property type="nucleotide sequence ID" value="NZ_FZNT01000002.1"/>
</dbReference>
<dbReference type="InterPro" id="IPR016181">
    <property type="entry name" value="Acyl_CoA_acyltransferase"/>
</dbReference>
<dbReference type="PROSITE" id="PS51186">
    <property type="entry name" value="GNAT"/>
    <property type="match status" value="1"/>
</dbReference>
<keyword evidence="5" id="KW-1185">Reference proteome</keyword>
<evidence type="ECO:0000259" key="3">
    <source>
        <dbReference type="PROSITE" id="PS51186"/>
    </source>
</evidence>
<name>A0A238W664_9FLAO</name>
<reference evidence="4 5" key="1">
    <citation type="submission" date="2017-06" db="EMBL/GenBank/DDBJ databases">
        <authorList>
            <person name="Kim H.J."/>
            <person name="Triplett B.A."/>
        </authorList>
    </citation>
    <scope>NUCLEOTIDE SEQUENCE [LARGE SCALE GENOMIC DNA]</scope>
    <source>
        <strain evidence="4 5">DSM 29150</strain>
    </source>
</reference>
<dbReference type="OrthoDB" id="9799096at2"/>
<evidence type="ECO:0000313" key="4">
    <source>
        <dbReference type="EMBL" id="SNR41804.1"/>
    </source>
</evidence>
<accession>A0A238W664</accession>
<dbReference type="GO" id="GO:0016747">
    <property type="term" value="F:acyltransferase activity, transferring groups other than amino-acyl groups"/>
    <property type="evidence" value="ECO:0007669"/>
    <property type="project" value="InterPro"/>
</dbReference>
<dbReference type="Gene3D" id="3.40.630.30">
    <property type="match status" value="1"/>
</dbReference>
<gene>
    <name evidence="4" type="ORF">SAMN06265371_102448</name>
</gene>
<organism evidence="4 5">
    <name type="scientific">Lutibacter agarilyticus</name>
    <dbReference type="NCBI Taxonomy" id="1109740"/>
    <lineage>
        <taxon>Bacteria</taxon>
        <taxon>Pseudomonadati</taxon>
        <taxon>Bacteroidota</taxon>
        <taxon>Flavobacteriia</taxon>
        <taxon>Flavobacteriales</taxon>
        <taxon>Flavobacteriaceae</taxon>
        <taxon>Lutibacter</taxon>
    </lineage>
</organism>
<dbReference type="Pfam" id="PF13420">
    <property type="entry name" value="Acetyltransf_4"/>
    <property type="match status" value="1"/>
</dbReference>
<evidence type="ECO:0000313" key="5">
    <source>
        <dbReference type="Proteomes" id="UP000198384"/>
    </source>
</evidence>
<keyword evidence="1 4" id="KW-0808">Transferase</keyword>
<evidence type="ECO:0000256" key="1">
    <source>
        <dbReference type="ARBA" id="ARBA00022679"/>
    </source>
</evidence>
<dbReference type="PANTHER" id="PTHR43072:SF23">
    <property type="entry name" value="UPF0039 PROTEIN C11D3.02C"/>
    <property type="match status" value="1"/>
</dbReference>
<protein>
    <submittedName>
        <fullName evidence="4">Phosphinothricin acetyltransferase</fullName>
    </submittedName>
</protein>
<evidence type="ECO:0000256" key="2">
    <source>
        <dbReference type="ARBA" id="ARBA00023315"/>
    </source>
</evidence>
<dbReference type="InterPro" id="IPR000182">
    <property type="entry name" value="GNAT_dom"/>
</dbReference>
<dbReference type="SUPFAM" id="SSF55729">
    <property type="entry name" value="Acyl-CoA N-acyltransferases (Nat)"/>
    <property type="match status" value="1"/>
</dbReference>
<dbReference type="PANTHER" id="PTHR43072">
    <property type="entry name" value="N-ACETYLTRANSFERASE"/>
    <property type="match status" value="1"/>
</dbReference>
<dbReference type="EMBL" id="FZNT01000002">
    <property type="protein sequence ID" value="SNR41804.1"/>
    <property type="molecule type" value="Genomic_DNA"/>
</dbReference>
<dbReference type="Proteomes" id="UP000198384">
    <property type="component" value="Unassembled WGS sequence"/>
</dbReference>
<dbReference type="AlphaFoldDB" id="A0A238W664"/>